<dbReference type="CDD" id="cd01949">
    <property type="entry name" value="GGDEF"/>
    <property type="match status" value="1"/>
</dbReference>
<dbReference type="Pfam" id="PF00990">
    <property type="entry name" value="GGDEF"/>
    <property type="match status" value="1"/>
</dbReference>
<organism evidence="3 4">
    <name type="scientific">Vagococcus coleopterorum</name>
    <dbReference type="NCBI Taxonomy" id="2714946"/>
    <lineage>
        <taxon>Bacteria</taxon>
        <taxon>Bacillati</taxon>
        <taxon>Bacillota</taxon>
        <taxon>Bacilli</taxon>
        <taxon>Lactobacillales</taxon>
        <taxon>Enterococcaceae</taxon>
        <taxon>Vagococcus</taxon>
    </lineage>
</organism>
<feature type="transmembrane region" description="Helical" evidence="1">
    <location>
        <begin position="12"/>
        <end position="30"/>
    </location>
</feature>
<gene>
    <name evidence="3" type="ORF">G7081_04345</name>
</gene>
<dbReference type="InterPro" id="IPR050469">
    <property type="entry name" value="Diguanylate_Cyclase"/>
</dbReference>
<keyword evidence="1" id="KW-0472">Membrane</keyword>
<dbReference type="AlphaFoldDB" id="A0A6G8AMW8"/>
<dbReference type="InterPro" id="IPR029787">
    <property type="entry name" value="Nucleotide_cyclase"/>
</dbReference>
<name>A0A6G8AMW8_9ENTE</name>
<dbReference type="PROSITE" id="PS50887">
    <property type="entry name" value="GGDEF"/>
    <property type="match status" value="1"/>
</dbReference>
<dbReference type="SUPFAM" id="SSF55073">
    <property type="entry name" value="Nucleotide cyclase"/>
    <property type="match status" value="1"/>
</dbReference>
<feature type="transmembrane region" description="Helical" evidence="1">
    <location>
        <begin position="192"/>
        <end position="210"/>
    </location>
</feature>
<accession>A0A6G8AMW8</accession>
<dbReference type="Gene3D" id="3.30.70.270">
    <property type="match status" value="1"/>
</dbReference>
<feature type="transmembrane region" description="Helical" evidence="1">
    <location>
        <begin position="162"/>
        <end position="180"/>
    </location>
</feature>
<evidence type="ECO:0000313" key="4">
    <source>
        <dbReference type="Proteomes" id="UP000500890"/>
    </source>
</evidence>
<dbReference type="InterPro" id="IPR000160">
    <property type="entry name" value="GGDEF_dom"/>
</dbReference>
<dbReference type="SMART" id="SM00267">
    <property type="entry name" value="GGDEF"/>
    <property type="match status" value="1"/>
</dbReference>
<dbReference type="RefSeq" id="WP_166007734.1">
    <property type="nucleotide sequence ID" value="NZ_CP049886.1"/>
</dbReference>
<dbReference type="NCBIfam" id="TIGR00254">
    <property type="entry name" value="GGDEF"/>
    <property type="match status" value="1"/>
</dbReference>
<feature type="domain" description="GGDEF" evidence="2">
    <location>
        <begin position="257"/>
        <end position="390"/>
    </location>
</feature>
<feature type="transmembrane region" description="Helical" evidence="1">
    <location>
        <begin position="90"/>
        <end position="111"/>
    </location>
</feature>
<dbReference type="InterPro" id="IPR043128">
    <property type="entry name" value="Rev_trsase/Diguanyl_cyclase"/>
</dbReference>
<dbReference type="KEGG" id="vah:G7081_04345"/>
<sequence length="390" mass="44324">MLINHLPTFFNTYVINLSLILSSVLTYYFLSLAKSFKRAEYRRFAPQLNVQNIFDWKETLVSSFALAVATILLAYNTIPSYSKDYSLDTSYILIYLTIMFGTPLLGIFTTISFEALSTFILTKQQVDLDPAIARQYFLFVIIIVSASYGLRFWKISLFKKHVIFLTLFIILKSFFFSIYTDTFGQSSQVIDFVYQTLVYGSLFTTATLIITKIISVTKSFDSVHVAANTDGLTQAFNRFAFDQEMNRLEAIPADSQQNFCLSVIDIDNFKLINDTHGHQAGDQALIYLATLLATTGENDEINIYRTGGDEFTLLHQTNTEKARSFYNNLFHSLEQQPFEYNHKNNTLLISVGLTEVSKATTFNSTACIVKADHALYQSKEVSGNHLTFIK</sequence>
<proteinExistence type="predicted"/>
<keyword evidence="1" id="KW-1133">Transmembrane helix</keyword>
<dbReference type="PANTHER" id="PTHR45138:SF9">
    <property type="entry name" value="DIGUANYLATE CYCLASE DGCM-RELATED"/>
    <property type="match status" value="1"/>
</dbReference>
<evidence type="ECO:0000256" key="1">
    <source>
        <dbReference type="SAM" id="Phobius"/>
    </source>
</evidence>
<dbReference type="PANTHER" id="PTHR45138">
    <property type="entry name" value="REGULATORY COMPONENTS OF SENSORY TRANSDUCTION SYSTEM"/>
    <property type="match status" value="1"/>
</dbReference>
<keyword evidence="1" id="KW-0812">Transmembrane</keyword>
<feature type="transmembrane region" description="Helical" evidence="1">
    <location>
        <begin position="131"/>
        <end position="150"/>
    </location>
</feature>
<evidence type="ECO:0000259" key="2">
    <source>
        <dbReference type="PROSITE" id="PS50887"/>
    </source>
</evidence>
<evidence type="ECO:0000313" key="3">
    <source>
        <dbReference type="EMBL" id="QIL46347.1"/>
    </source>
</evidence>
<reference evidence="3 4" key="1">
    <citation type="submission" date="2020-03" db="EMBL/GenBank/DDBJ databases">
        <title>Vagococcus sp. nov., isolated from beetles.</title>
        <authorList>
            <person name="Hyun D.-W."/>
            <person name="Bae J.-W."/>
        </authorList>
    </citation>
    <scope>NUCLEOTIDE SEQUENCE [LARGE SCALE GENOMIC DNA]</scope>
    <source>
        <strain evidence="3 4">HDW17A</strain>
    </source>
</reference>
<dbReference type="EMBL" id="CP049886">
    <property type="protein sequence ID" value="QIL46347.1"/>
    <property type="molecule type" value="Genomic_DNA"/>
</dbReference>
<protein>
    <submittedName>
        <fullName evidence="3">GGDEF domain-containing protein</fullName>
    </submittedName>
</protein>
<keyword evidence="4" id="KW-1185">Reference proteome</keyword>
<dbReference type="GO" id="GO:0052621">
    <property type="term" value="F:diguanylate cyclase activity"/>
    <property type="evidence" value="ECO:0007669"/>
    <property type="project" value="TreeGrafter"/>
</dbReference>
<dbReference type="Proteomes" id="UP000500890">
    <property type="component" value="Chromosome"/>
</dbReference>